<evidence type="ECO:0000313" key="2">
    <source>
        <dbReference type="Proteomes" id="UP000326582"/>
    </source>
</evidence>
<evidence type="ECO:0000313" key="1">
    <source>
        <dbReference type="EMBL" id="QFZ25640.1"/>
    </source>
</evidence>
<sequence>MVGSLYAHQIYYSIFFMSKIIQAYRELYRKIGRLPLDVKSISLFKQSLRYEFSSKRSFHKYAGVDPKKYTSMVSLLDDILIYRKYKRIPELLDGIYKRKIPSPSWATEFFSTKYSAWKPFWPHVHLIYEFGNEKSISVYRKELSRMEPENSFSLMKELALSLPKNDIPLTPLPRRTSSSRPMAELLKKVQEFHAFISKHANVLSDVKIYPLEIHFEPSRLGLPLSIAAREKKLRDKVSYAKHLLRTYKPLDKEDLDHLICIATAKDTDQHHTINDNFRRYMLRVSKSRAVSPYEKKYVWQKRLIPNERNIRFYYRQYVMGQFYVDNAGNYQMSPAKNFYD</sequence>
<dbReference type="EMBL" id="CP038484">
    <property type="protein sequence ID" value="QFZ25640.1"/>
    <property type="molecule type" value="Genomic_DNA"/>
</dbReference>
<protein>
    <submittedName>
        <fullName evidence="1">Uncharacterized protein</fullName>
    </submittedName>
</protein>
<name>A0ACD0WE87_CLALS</name>
<keyword evidence="2" id="KW-1185">Reference proteome</keyword>
<reference evidence="2" key="1">
    <citation type="journal article" date="2019" name="MBio">
        <title>Comparative genomics for the elucidation of multidrug resistance (MDR) in Candida lusitaniae.</title>
        <authorList>
            <person name="Kannan A."/>
            <person name="Asner S.A."/>
            <person name="Trachsel E."/>
            <person name="Kelly S."/>
            <person name="Parker J."/>
            <person name="Sanglard D."/>
        </authorList>
    </citation>
    <scope>NUCLEOTIDE SEQUENCE [LARGE SCALE GENOMIC DNA]</scope>
    <source>
        <strain evidence="2">P1</strain>
    </source>
</reference>
<organism evidence="1 2">
    <name type="scientific">Clavispora lusitaniae</name>
    <name type="common">Candida lusitaniae</name>
    <dbReference type="NCBI Taxonomy" id="36911"/>
    <lineage>
        <taxon>Eukaryota</taxon>
        <taxon>Fungi</taxon>
        <taxon>Dikarya</taxon>
        <taxon>Ascomycota</taxon>
        <taxon>Saccharomycotina</taxon>
        <taxon>Pichiomycetes</taxon>
        <taxon>Metschnikowiaceae</taxon>
        <taxon>Clavispora</taxon>
    </lineage>
</organism>
<proteinExistence type="predicted"/>
<accession>A0ACD0WE87</accession>
<dbReference type="Proteomes" id="UP000326582">
    <property type="component" value="Chromosome 1"/>
</dbReference>
<gene>
    <name evidence="1" type="ORF">EJF14_10743</name>
</gene>